<keyword evidence="2 6" id="KW-0698">rRNA processing</keyword>
<dbReference type="InterPro" id="IPR000878">
    <property type="entry name" value="4pyrrol_Mease"/>
</dbReference>
<dbReference type="CDD" id="cd11648">
    <property type="entry name" value="RsmI"/>
    <property type="match status" value="1"/>
</dbReference>
<dbReference type="Gene3D" id="3.40.1010.10">
    <property type="entry name" value="Cobalt-precorrin-4 Transmethylase, Domain 1"/>
    <property type="match status" value="1"/>
</dbReference>
<keyword evidence="4 6" id="KW-0808">Transferase</keyword>
<feature type="domain" description="Tetrapyrrole methylase" evidence="7">
    <location>
        <begin position="4"/>
        <end position="204"/>
    </location>
</feature>
<dbReference type="NCBIfam" id="TIGR00096">
    <property type="entry name" value="16S rRNA (cytidine(1402)-2'-O)-methyltransferase"/>
    <property type="match status" value="1"/>
</dbReference>
<dbReference type="GO" id="GO:0070677">
    <property type="term" value="F:rRNA (cytosine-2'-O-)-methyltransferase activity"/>
    <property type="evidence" value="ECO:0007669"/>
    <property type="project" value="UniProtKB-UniRule"/>
</dbReference>
<evidence type="ECO:0000313" key="8">
    <source>
        <dbReference type="EMBL" id="OGM79666.1"/>
    </source>
</evidence>
<sequence>MNRTLYIVATPIGNLGDFSPRGVETLKNADLILSEDTRVTKKLLSRFKISTPLVSYHQHSLRNNADRIIKIILDHKTIALVTDAGTPGISDPGNELLDYLYSLLIPDLKIFPIPGPSALTAAISVCGFDMSRYTYIGFIPKKRKEKLIQELKNSNHPFIYFDSPHRLEKNLEFIEKHFGSKTRVFIAREITKMYEEYLRGDIETMRQQLLTLNPKGEVVVIVENK</sequence>
<comment type="catalytic activity">
    <reaction evidence="6">
        <text>cytidine(1402) in 16S rRNA + S-adenosyl-L-methionine = 2'-O-methylcytidine(1402) in 16S rRNA + S-adenosyl-L-homocysteine + H(+)</text>
        <dbReference type="Rhea" id="RHEA:42924"/>
        <dbReference type="Rhea" id="RHEA-COMP:10285"/>
        <dbReference type="Rhea" id="RHEA-COMP:10286"/>
        <dbReference type="ChEBI" id="CHEBI:15378"/>
        <dbReference type="ChEBI" id="CHEBI:57856"/>
        <dbReference type="ChEBI" id="CHEBI:59789"/>
        <dbReference type="ChEBI" id="CHEBI:74495"/>
        <dbReference type="ChEBI" id="CHEBI:82748"/>
        <dbReference type="EC" id="2.1.1.198"/>
    </reaction>
</comment>
<evidence type="ECO:0000256" key="1">
    <source>
        <dbReference type="ARBA" id="ARBA00022490"/>
    </source>
</evidence>
<dbReference type="AlphaFoldDB" id="A0A1F8CUA0"/>
<dbReference type="InterPro" id="IPR008189">
    <property type="entry name" value="rRNA_ssu_MeTfrase_I"/>
</dbReference>
<protein>
    <recommendedName>
        <fullName evidence="6">Ribosomal RNA small subunit methyltransferase I</fullName>
        <ecNumber evidence="6">2.1.1.198</ecNumber>
    </recommendedName>
    <alternativeName>
        <fullName evidence="6">16S rRNA 2'-O-ribose C1402 methyltransferase</fullName>
    </alternativeName>
    <alternativeName>
        <fullName evidence="6">rRNA (cytidine-2'-O-)-methyltransferase RsmI</fullName>
    </alternativeName>
</protein>
<evidence type="ECO:0000256" key="6">
    <source>
        <dbReference type="HAMAP-Rule" id="MF_01877"/>
    </source>
</evidence>
<reference evidence="8 9" key="1">
    <citation type="journal article" date="2016" name="Nat. Commun.">
        <title>Thousands of microbial genomes shed light on interconnected biogeochemical processes in an aquifer system.</title>
        <authorList>
            <person name="Anantharaman K."/>
            <person name="Brown C.T."/>
            <person name="Hug L.A."/>
            <person name="Sharon I."/>
            <person name="Castelle C.J."/>
            <person name="Probst A.J."/>
            <person name="Thomas B.C."/>
            <person name="Singh A."/>
            <person name="Wilkins M.J."/>
            <person name="Karaoz U."/>
            <person name="Brodie E.L."/>
            <person name="Williams K.H."/>
            <person name="Hubbard S.S."/>
            <person name="Banfield J.F."/>
        </authorList>
    </citation>
    <scope>NUCLEOTIDE SEQUENCE [LARGE SCALE GENOMIC DNA]</scope>
</reference>
<evidence type="ECO:0000256" key="3">
    <source>
        <dbReference type="ARBA" id="ARBA00022603"/>
    </source>
</evidence>
<dbReference type="InterPro" id="IPR035996">
    <property type="entry name" value="4pyrrol_Methylase_sf"/>
</dbReference>
<comment type="caution">
    <text evidence="8">The sequence shown here is derived from an EMBL/GenBank/DDBJ whole genome shotgun (WGS) entry which is preliminary data.</text>
</comment>
<accession>A0A1F8CUA0</accession>
<evidence type="ECO:0000256" key="2">
    <source>
        <dbReference type="ARBA" id="ARBA00022552"/>
    </source>
</evidence>
<dbReference type="GO" id="GO:0005737">
    <property type="term" value="C:cytoplasm"/>
    <property type="evidence" value="ECO:0007669"/>
    <property type="project" value="UniProtKB-SubCell"/>
</dbReference>
<dbReference type="InterPro" id="IPR014777">
    <property type="entry name" value="4pyrrole_Mease_sub1"/>
</dbReference>
<dbReference type="Pfam" id="PF00590">
    <property type="entry name" value="TP_methylase"/>
    <property type="match status" value="1"/>
</dbReference>
<dbReference type="Gene3D" id="3.30.950.10">
    <property type="entry name" value="Methyltransferase, Cobalt-precorrin-4 Transmethylase, Domain 2"/>
    <property type="match status" value="1"/>
</dbReference>
<dbReference type="STRING" id="1802538.A2382_01970"/>
<dbReference type="PIRSF" id="PIRSF005917">
    <property type="entry name" value="MTase_YraL"/>
    <property type="match status" value="1"/>
</dbReference>
<dbReference type="Proteomes" id="UP000178999">
    <property type="component" value="Unassembled WGS sequence"/>
</dbReference>
<organism evidence="8 9">
    <name type="scientific">Candidatus Woesebacteria bacterium RIFOXYB1_FULL_38_16</name>
    <dbReference type="NCBI Taxonomy" id="1802538"/>
    <lineage>
        <taxon>Bacteria</taxon>
        <taxon>Candidatus Woeseibacteriota</taxon>
    </lineage>
</organism>
<keyword evidence="5 6" id="KW-0949">S-adenosyl-L-methionine</keyword>
<dbReference type="PANTHER" id="PTHR46111:SF1">
    <property type="entry name" value="RIBOSOMAL RNA SMALL SUBUNIT METHYLTRANSFERASE I"/>
    <property type="match status" value="1"/>
</dbReference>
<comment type="similarity">
    <text evidence="6">Belongs to the methyltransferase superfamily. RsmI family.</text>
</comment>
<evidence type="ECO:0000313" key="9">
    <source>
        <dbReference type="Proteomes" id="UP000178999"/>
    </source>
</evidence>
<dbReference type="SUPFAM" id="SSF53790">
    <property type="entry name" value="Tetrapyrrole methylase"/>
    <property type="match status" value="1"/>
</dbReference>
<proteinExistence type="inferred from homology"/>
<evidence type="ECO:0000256" key="4">
    <source>
        <dbReference type="ARBA" id="ARBA00022679"/>
    </source>
</evidence>
<dbReference type="EC" id="2.1.1.198" evidence="6"/>
<keyword evidence="1 6" id="KW-0963">Cytoplasm</keyword>
<comment type="subcellular location">
    <subcellularLocation>
        <location evidence="6">Cytoplasm</location>
    </subcellularLocation>
</comment>
<dbReference type="PANTHER" id="PTHR46111">
    <property type="entry name" value="RIBOSOMAL RNA SMALL SUBUNIT METHYLTRANSFERASE I"/>
    <property type="match status" value="1"/>
</dbReference>
<dbReference type="EMBL" id="MGHY01000009">
    <property type="protein sequence ID" value="OGM79666.1"/>
    <property type="molecule type" value="Genomic_DNA"/>
</dbReference>
<evidence type="ECO:0000259" key="7">
    <source>
        <dbReference type="Pfam" id="PF00590"/>
    </source>
</evidence>
<comment type="function">
    <text evidence="6">Catalyzes the 2'-O-methylation of the ribose of cytidine 1402 (C1402) in 16S rRNA.</text>
</comment>
<name>A0A1F8CUA0_9BACT</name>
<evidence type="ECO:0000256" key="5">
    <source>
        <dbReference type="ARBA" id="ARBA00022691"/>
    </source>
</evidence>
<dbReference type="HAMAP" id="MF_01877">
    <property type="entry name" value="16SrRNA_methyltr_I"/>
    <property type="match status" value="1"/>
</dbReference>
<dbReference type="InterPro" id="IPR014776">
    <property type="entry name" value="4pyrrole_Mease_sub2"/>
</dbReference>
<keyword evidence="3 6" id="KW-0489">Methyltransferase</keyword>
<gene>
    <name evidence="6" type="primary">rsmI</name>
    <name evidence="8" type="ORF">A2382_01970</name>
</gene>